<gene>
    <name evidence="3" type="ORF">BRAFLDRAFT_159736</name>
</gene>
<name>C3YAT9_BRAFL</name>
<accession>C3YAT9</accession>
<dbReference type="InterPro" id="IPR011042">
    <property type="entry name" value="6-blade_b-propeller_TolB-like"/>
</dbReference>
<dbReference type="FunFam" id="2.120.10.30:FF:000221">
    <property type="entry name" value="Predicted protein"/>
    <property type="match status" value="1"/>
</dbReference>
<feature type="repeat" description="NHL" evidence="2">
    <location>
        <begin position="1"/>
        <end position="33"/>
    </location>
</feature>
<evidence type="ECO:0008006" key="4">
    <source>
        <dbReference type="Google" id="ProtNLM"/>
    </source>
</evidence>
<dbReference type="InParanoid" id="C3YAT9"/>
<proteinExistence type="predicted"/>
<evidence type="ECO:0000256" key="2">
    <source>
        <dbReference type="PROSITE-ProRule" id="PRU00504"/>
    </source>
</evidence>
<organism>
    <name type="scientific">Branchiostoma floridae</name>
    <name type="common">Florida lancelet</name>
    <name type="synonym">Amphioxus</name>
    <dbReference type="NCBI Taxonomy" id="7739"/>
    <lineage>
        <taxon>Eukaryota</taxon>
        <taxon>Metazoa</taxon>
        <taxon>Chordata</taxon>
        <taxon>Cephalochordata</taxon>
        <taxon>Leptocardii</taxon>
        <taxon>Amphioxiformes</taxon>
        <taxon>Branchiostomatidae</taxon>
        <taxon>Branchiostoma</taxon>
    </lineage>
</organism>
<dbReference type="Pfam" id="PF01436">
    <property type="entry name" value="NHL"/>
    <property type="match status" value="1"/>
</dbReference>
<dbReference type="PANTHER" id="PTHR24104">
    <property type="entry name" value="E3 UBIQUITIN-PROTEIN LIGASE NHLRC1-RELATED"/>
    <property type="match status" value="1"/>
</dbReference>
<sequence length="83" mass="9328">GQVRHPSGVAVSADNEIFVAEWNNRCVQVFSMSGTFLRRFPTVGQKPGKFIRNTGVAVSADHEIFVNDMYNQRIQVYSMDGTF</sequence>
<evidence type="ECO:0000313" key="3">
    <source>
        <dbReference type="EMBL" id="EEN62540.1"/>
    </source>
</evidence>
<dbReference type="InterPro" id="IPR001258">
    <property type="entry name" value="NHL_repeat"/>
</dbReference>
<dbReference type="EMBL" id="GG666495">
    <property type="protein sequence ID" value="EEN62540.1"/>
    <property type="molecule type" value="Genomic_DNA"/>
</dbReference>
<dbReference type="Gene3D" id="2.120.10.30">
    <property type="entry name" value="TolB, C-terminal domain"/>
    <property type="match status" value="1"/>
</dbReference>
<evidence type="ECO:0000256" key="1">
    <source>
        <dbReference type="ARBA" id="ARBA00022737"/>
    </source>
</evidence>
<dbReference type="eggNOG" id="KOG2177">
    <property type="taxonomic scope" value="Eukaryota"/>
</dbReference>
<feature type="non-terminal residue" evidence="3">
    <location>
        <position position="83"/>
    </location>
</feature>
<dbReference type="STRING" id="7739.C3YAT9"/>
<keyword evidence="1" id="KW-0677">Repeat</keyword>
<feature type="non-terminal residue" evidence="3">
    <location>
        <position position="1"/>
    </location>
</feature>
<dbReference type="AlphaFoldDB" id="C3YAT9"/>
<protein>
    <recommendedName>
        <fullName evidence="4">SMP-30/Gluconolactonase/LRE-like region domain-containing protein</fullName>
    </recommendedName>
</protein>
<feature type="repeat" description="NHL" evidence="2">
    <location>
        <begin position="37"/>
        <end position="80"/>
    </location>
</feature>
<dbReference type="SUPFAM" id="SSF101898">
    <property type="entry name" value="NHL repeat"/>
    <property type="match status" value="1"/>
</dbReference>
<dbReference type="PANTHER" id="PTHR24104:SF50">
    <property type="entry name" value="SMP-30_GLUCONOLACTONASE_LRE-LIKE REGION DOMAIN-CONTAINING PROTEIN"/>
    <property type="match status" value="1"/>
</dbReference>
<reference evidence="3" key="1">
    <citation type="journal article" date="2008" name="Nature">
        <title>The amphioxus genome and the evolution of the chordate karyotype.</title>
        <authorList>
            <consortium name="US DOE Joint Genome Institute (JGI-PGF)"/>
            <person name="Putnam N.H."/>
            <person name="Butts T."/>
            <person name="Ferrier D.E.K."/>
            <person name="Furlong R.F."/>
            <person name="Hellsten U."/>
            <person name="Kawashima T."/>
            <person name="Robinson-Rechavi M."/>
            <person name="Shoguchi E."/>
            <person name="Terry A."/>
            <person name="Yu J.-K."/>
            <person name="Benito-Gutierrez E.L."/>
            <person name="Dubchak I."/>
            <person name="Garcia-Fernandez J."/>
            <person name="Gibson-Brown J.J."/>
            <person name="Grigoriev I.V."/>
            <person name="Horton A.C."/>
            <person name="de Jong P.J."/>
            <person name="Jurka J."/>
            <person name="Kapitonov V.V."/>
            <person name="Kohara Y."/>
            <person name="Kuroki Y."/>
            <person name="Lindquist E."/>
            <person name="Lucas S."/>
            <person name="Osoegawa K."/>
            <person name="Pennacchio L.A."/>
            <person name="Salamov A.A."/>
            <person name="Satou Y."/>
            <person name="Sauka-Spengler T."/>
            <person name="Schmutz J."/>
            <person name="Shin-I T."/>
            <person name="Toyoda A."/>
            <person name="Bronner-Fraser M."/>
            <person name="Fujiyama A."/>
            <person name="Holland L.Z."/>
            <person name="Holland P.W.H."/>
            <person name="Satoh N."/>
            <person name="Rokhsar D.S."/>
        </authorList>
    </citation>
    <scope>NUCLEOTIDE SEQUENCE [LARGE SCALE GENOMIC DNA]</scope>
    <source>
        <strain evidence="3">S238N-H82</strain>
        <tissue evidence="3">Testes</tissue>
    </source>
</reference>
<dbReference type="PROSITE" id="PS51125">
    <property type="entry name" value="NHL"/>
    <property type="match status" value="2"/>
</dbReference>
<dbReference type="InterPro" id="IPR050952">
    <property type="entry name" value="TRIM-NHL_E3_ligases"/>
</dbReference>